<evidence type="ECO:0000256" key="7">
    <source>
        <dbReference type="RuleBase" id="RU000461"/>
    </source>
</evidence>
<dbReference type="PRINTS" id="PR00385">
    <property type="entry name" value="P450"/>
</dbReference>
<evidence type="ECO:0000313" key="9">
    <source>
        <dbReference type="Proteomes" id="UP000235220"/>
    </source>
</evidence>
<dbReference type="GO" id="GO:0020037">
    <property type="term" value="F:heme binding"/>
    <property type="evidence" value="ECO:0007669"/>
    <property type="project" value="InterPro"/>
</dbReference>
<keyword evidence="3 8" id="KW-0812">Transmembrane</keyword>
<reference evidence="10" key="1">
    <citation type="submission" date="2025-08" db="UniProtKB">
        <authorList>
            <consortium name="RefSeq"/>
        </authorList>
    </citation>
    <scope>IDENTIFICATION</scope>
    <source>
        <tissue evidence="10">Leaves</tissue>
    </source>
</reference>
<evidence type="ECO:0000313" key="10">
    <source>
        <dbReference type="RefSeq" id="XP_035542255.1"/>
    </source>
</evidence>
<dbReference type="GO" id="GO:0004497">
    <property type="term" value="F:monooxygenase activity"/>
    <property type="evidence" value="ECO:0007669"/>
    <property type="project" value="UniProtKB-KW"/>
</dbReference>
<dbReference type="GO" id="GO:0016705">
    <property type="term" value="F:oxidoreductase activity, acting on paired donors, with incorporation or reduction of molecular oxygen"/>
    <property type="evidence" value="ECO:0007669"/>
    <property type="project" value="InterPro"/>
</dbReference>
<keyword evidence="6 7" id="KW-0408">Iron</keyword>
<keyword evidence="7" id="KW-0349">Heme</keyword>
<gene>
    <name evidence="10" type="primary">LOC109012176</name>
</gene>
<dbReference type="SUPFAM" id="SSF48264">
    <property type="entry name" value="Cytochrome P450"/>
    <property type="match status" value="1"/>
</dbReference>
<dbReference type="GO" id="GO:0005506">
    <property type="term" value="F:iron ion binding"/>
    <property type="evidence" value="ECO:0007669"/>
    <property type="project" value="InterPro"/>
</dbReference>
<protein>
    <submittedName>
        <fullName evidence="10">Ent-kaurenoic acid oxidase 1-like isoform X2</fullName>
    </submittedName>
</protein>
<keyword evidence="7" id="KW-0560">Oxidoreductase</keyword>
<keyword evidence="8" id="KW-0472">Membrane</keyword>
<keyword evidence="9" id="KW-1185">Reference proteome</keyword>
<dbReference type="Proteomes" id="UP000235220">
    <property type="component" value="Chromosome 2"/>
</dbReference>
<dbReference type="GO" id="GO:0016020">
    <property type="term" value="C:membrane"/>
    <property type="evidence" value="ECO:0007669"/>
    <property type="project" value="UniProtKB-SubCell"/>
</dbReference>
<evidence type="ECO:0000256" key="8">
    <source>
        <dbReference type="SAM" id="Phobius"/>
    </source>
</evidence>
<comment type="similarity">
    <text evidence="2 7">Belongs to the cytochrome P450 family.</text>
</comment>
<keyword evidence="7" id="KW-0503">Monooxygenase</keyword>
<evidence type="ECO:0000256" key="2">
    <source>
        <dbReference type="ARBA" id="ARBA00010617"/>
    </source>
</evidence>
<dbReference type="PANTHER" id="PTHR24286">
    <property type="entry name" value="CYTOCHROME P450 26"/>
    <property type="match status" value="1"/>
</dbReference>
<dbReference type="PRINTS" id="PR00463">
    <property type="entry name" value="EP450I"/>
</dbReference>
<keyword evidence="5 8" id="KW-1133">Transmembrane helix</keyword>
<organism evidence="9 10">
    <name type="scientific">Juglans regia</name>
    <name type="common">English walnut</name>
    <dbReference type="NCBI Taxonomy" id="51240"/>
    <lineage>
        <taxon>Eukaryota</taxon>
        <taxon>Viridiplantae</taxon>
        <taxon>Streptophyta</taxon>
        <taxon>Embryophyta</taxon>
        <taxon>Tracheophyta</taxon>
        <taxon>Spermatophyta</taxon>
        <taxon>Magnoliopsida</taxon>
        <taxon>eudicotyledons</taxon>
        <taxon>Gunneridae</taxon>
        <taxon>Pentapetalae</taxon>
        <taxon>rosids</taxon>
        <taxon>fabids</taxon>
        <taxon>Fagales</taxon>
        <taxon>Juglandaceae</taxon>
        <taxon>Juglans</taxon>
    </lineage>
</organism>
<dbReference type="RefSeq" id="XP_035542255.1">
    <property type="nucleotide sequence ID" value="XM_035686362.1"/>
</dbReference>
<dbReference type="GeneID" id="109012176"/>
<dbReference type="Pfam" id="PF00067">
    <property type="entry name" value="p450"/>
    <property type="match status" value="2"/>
</dbReference>
<dbReference type="InterPro" id="IPR017972">
    <property type="entry name" value="Cyt_P450_CS"/>
</dbReference>
<dbReference type="InterPro" id="IPR002401">
    <property type="entry name" value="Cyt_P450_E_grp-I"/>
</dbReference>
<comment type="subcellular location">
    <subcellularLocation>
        <location evidence="1">Membrane</location>
        <topology evidence="1">Single-pass membrane protein</topology>
    </subcellularLocation>
</comment>
<evidence type="ECO:0000256" key="4">
    <source>
        <dbReference type="ARBA" id="ARBA00022723"/>
    </source>
</evidence>
<proteinExistence type="inferred from homology"/>
<dbReference type="Gene3D" id="1.10.630.10">
    <property type="entry name" value="Cytochrome P450"/>
    <property type="match status" value="2"/>
</dbReference>
<accession>A0A6P9E2F7</accession>
<feature type="transmembrane region" description="Helical" evidence="8">
    <location>
        <begin position="6"/>
        <end position="25"/>
    </location>
</feature>
<dbReference type="PROSITE" id="PS00086">
    <property type="entry name" value="CYTOCHROME_P450"/>
    <property type="match status" value="1"/>
</dbReference>
<dbReference type="PANTHER" id="PTHR24286:SF290">
    <property type="entry name" value="ENT-KAURENOIC ACID OXIDASE 2-LIKE ISOFORM X1"/>
    <property type="match status" value="1"/>
</dbReference>
<evidence type="ECO:0000256" key="3">
    <source>
        <dbReference type="ARBA" id="ARBA00022692"/>
    </source>
</evidence>
<sequence>MELGFWWIVSSTALIGGFVAVCWLLKSVNEWYYVSKLGGKGNTLPPGDMGWPLIGNMWSFLFAFKWGDPDSFVSSFVSRFGRTGIYRAYMFGNPTIIVTMPETCRRVLMDDERFKQGWPKSTCDLMGKKSFLGISDEEHKRLRRLTAAPINGHKALSVYHEHIRDIVVNSLDKWTKEERPIEFLTEIKKITFKIIMYIFLGSEIDPMMKTLEKEYAILNNGLRAMAINLPGFAYHEALKARRTLVNILQDVVDERRARKGSDISETRKSMMDLLMEVEDENGRKLDDEEIIDIILMYLNAGHESSAHATMWATLLLHQHPECLQKARAEQVEIVRRRSSSDEGLSFKEIKQMEYLSKGHKSKAGTFIPFGTGSRICPGSDLTKLEISTFLHYFLLNYELELLNPGSGVRYLPHSSPIDNCLANIKKLISPSSSTQSTK</sequence>
<dbReference type="InterPro" id="IPR036396">
    <property type="entry name" value="Cyt_P450_sf"/>
</dbReference>
<name>A0A6P9E2F7_JUGRE</name>
<dbReference type="InterPro" id="IPR001128">
    <property type="entry name" value="Cyt_P450"/>
</dbReference>
<dbReference type="AlphaFoldDB" id="A0A6P9E2F7"/>
<evidence type="ECO:0000256" key="6">
    <source>
        <dbReference type="ARBA" id="ARBA00023004"/>
    </source>
</evidence>
<keyword evidence="4 7" id="KW-0479">Metal-binding</keyword>
<evidence type="ECO:0000256" key="1">
    <source>
        <dbReference type="ARBA" id="ARBA00004167"/>
    </source>
</evidence>
<evidence type="ECO:0000256" key="5">
    <source>
        <dbReference type="ARBA" id="ARBA00022989"/>
    </source>
</evidence>